<reference evidence="1 2" key="1">
    <citation type="journal article" date="2020" name="Cell">
        <title>Large-Scale Comparative Analyses of Tick Genomes Elucidate Their Genetic Diversity and Vector Capacities.</title>
        <authorList>
            <consortium name="Tick Genome and Microbiome Consortium (TIGMIC)"/>
            <person name="Jia N."/>
            <person name="Wang J."/>
            <person name="Shi W."/>
            <person name="Du L."/>
            <person name="Sun Y."/>
            <person name="Zhan W."/>
            <person name="Jiang J.F."/>
            <person name="Wang Q."/>
            <person name="Zhang B."/>
            <person name="Ji P."/>
            <person name="Bell-Sakyi L."/>
            <person name="Cui X.M."/>
            <person name="Yuan T.T."/>
            <person name="Jiang B.G."/>
            <person name="Yang W.F."/>
            <person name="Lam T.T."/>
            <person name="Chang Q.C."/>
            <person name="Ding S.J."/>
            <person name="Wang X.J."/>
            <person name="Zhu J.G."/>
            <person name="Ruan X.D."/>
            <person name="Zhao L."/>
            <person name="Wei J.T."/>
            <person name="Ye R.Z."/>
            <person name="Que T.C."/>
            <person name="Du C.H."/>
            <person name="Zhou Y.H."/>
            <person name="Cheng J.X."/>
            <person name="Dai P.F."/>
            <person name="Guo W.B."/>
            <person name="Han X.H."/>
            <person name="Huang E.J."/>
            <person name="Li L.F."/>
            <person name="Wei W."/>
            <person name="Gao Y.C."/>
            <person name="Liu J.Z."/>
            <person name="Shao H.Z."/>
            <person name="Wang X."/>
            <person name="Wang C.C."/>
            <person name="Yang T.C."/>
            <person name="Huo Q.B."/>
            <person name="Li W."/>
            <person name="Chen H.Y."/>
            <person name="Chen S.E."/>
            <person name="Zhou L.G."/>
            <person name="Ni X.B."/>
            <person name="Tian J.H."/>
            <person name="Sheng Y."/>
            <person name="Liu T."/>
            <person name="Pan Y.S."/>
            <person name="Xia L.Y."/>
            <person name="Li J."/>
            <person name="Zhao F."/>
            <person name="Cao W.C."/>
        </authorList>
    </citation>
    <scope>NUCLEOTIDE SEQUENCE [LARGE SCALE GENOMIC DNA]</scope>
    <source>
        <strain evidence="1">Iper-2018</strain>
    </source>
</reference>
<accession>A0AC60PJF9</accession>
<comment type="caution">
    <text evidence="1">The sequence shown here is derived from an EMBL/GenBank/DDBJ whole genome shotgun (WGS) entry which is preliminary data.</text>
</comment>
<proteinExistence type="predicted"/>
<protein>
    <submittedName>
        <fullName evidence="1">Uncharacterized protein</fullName>
    </submittedName>
</protein>
<dbReference type="EMBL" id="JABSTQ010010451">
    <property type="protein sequence ID" value="KAG0420931.1"/>
    <property type="molecule type" value="Genomic_DNA"/>
</dbReference>
<keyword evidence="2" id="KW-1185">Reference proteome</keyword>
<evidence type="ECO:0000313" key="1">
    <source>
        <dbReference type="EMBL" id="KAG0420931.1"/>
    </source>
</evidence>
<feature type="non-terminal residue" evidence="1">
    <location>
        <position position="263"/>
    </location>
</feature>
<dbReference type="Proteomes" id="UP000805193">
    <property type="component" value="Unassembled WGS sequence"/>
</dbReference>
<gene>
    <name evidence="1" type="ORF">HPB47_003151</name>
</gene>
<organism evidence="1 2">
    <name type="scientific">Ixodes persulcatus</name>
    <name type="common">Taiga tick</name>
    <dbReference type="NCBI Taxonomy" id="34615"/>
    <lineage>
        <taxon>Eukaryota</taxon>
        <taxon>Metazoa</taxon>
        <taxon>Ecdysozoa</taxon>
        <taxon>Arthropoda</taxon>
        <taxon>Chelicerata</taxon>
        <taxon>Arachnida</taxon>
        <taxon>Acari</taxon>
        <taxon>Parasitiformes</taxon>
        <taxon>Ixodida</taxon>
        <taxon>Ixodoidea</taxon>
        <taxon>Ixodidae</taxon>
        <taxon>Ixodinae</taxon>
        <taxon>Ixodes</taxon>
    </lineage>
</organism>
<sequence>MAEAQVSEEQAVVPEGRVEKVCKEWLVREDGVLAYRLQSQEINQRYNLNRTNNQVLRSDLPIAKTVQRTEEEEGAVPEGRLRPHAAPTVTPTDVRNRVKNRFEHHLDAIILPGFSVVGLDSASPKLRMPTLRTRGTNGDFARAAPVPIAYVGPMEVDDEKIALELQQQLQREAAIHASLQEEDERMALELQRRELPKKLDRIERRRKDDALPAALRRLSLGEESGGADAETVERDSDFSDFCLQPPPGLEGEELRRFQEEQDA</sequence>
<name>A0AC60PJF9_IXOPE</name>
<evidence type="ECO:0000313" key="2">
    <source>
        <dbReference type="Proteomes" id="UP000805193"/>
    </source>
</evidence>